<dbReference type="PROSITE" id="PS51802">
    <property type="entry name" value="ZF_CCHHC"/>
    <property type="match status" value="1"/>
</dbReference>
<feature type="region of interest" description="Disordered" evidence="9">
    <location>
        <begin position="1"/>
        <end position="27"/>
    </location>
</feature>
<feature type="compositionally biased region" description="Basic and acidic residues" evidence="9">
    <location>
        <begin position="91"/>
        <end position="102"/>
    </location>
</feature>
<reference evidence="10 11" key="1">
    <citation type="submission" date="2021-06" db="EMBL/GenBank/DDBJ databases">
        <authorList>
            <person name="Palmer J.M."/>
        </authorList>
    </citation>
    <scope>NUCLEOTIDE SEQUENCE [LARGE SCALE GENOMIC DNA]</scope>
    <source>
        <strain evidence="11">if_2019</strain>
        <tissue evidence="10">Muscle</tissue>
    </source>
</reference>
<dbReference type="SUPFAM" id="SSF103637">
    <property type="entry name" value="CCHHC domain"/>
    <property type="match status" value="1"/>
</dbReference>
<keyword evidence="7" id="KW-0539">Nucleus</keyword>
<evidence type="ECO:0000256" key="2">
    <source>
        <dbReference type="ARBA" id="ARBA00022723"/>
    </source>
</evidence>
<evidence type="ECO:0000256" key="8">
    <source>
        <dbReference type="PROSITE-ProRule" id="PRU01143"/>
    </source>
</evidence>
<dbReference type="InterPro" id="IPR036060">
    <property type="entry name" value="Znf_C2H2C_sf"/>
</dbReference>
<keyword evidence="5" id="KW-0805">Transcription regulation</keyword>
<feature type="compositionally biased region" description="Acidic residues" evidence="9">
    <location>
        <begin position="80"/>
        <end position="90"/>
    </location>
</feature>
<proteinExistence type="predicted"/>
<dbReference type="EMBL" id="JAHRIQ010037570">
    <property type="protein sequence ID" value="MEQ2233661.1"/>
    <property type="molecule type" value="Genomic_DNA"/>
</dbReference>
<feature type="non-terminal residue" evidence="10">
    <location>
        <position position="1"/>
    </location>
</feature>
<evidence type="ECO:0000256" key="3">
    <source>
        <dbReference type="ARBA" id="ARBA00022771"/>
    </source>
</evidence>
<gene>
    <name evidence="10" type="ORF">ILYODFUR_024067</name>
</gene>
<dbReference type="Gene3D" id="4.10.320.30">
    <property type="match status" value="1"/>
</dbReference>
<feature type="compositionally biased region" description="Acidic residues" evidence="9">
    <location>
        <begin position="131"/>
        <end position="142"/>
    </location>
</feature>
<keyword evidence="11" id="KW-1185">Reference proteome</keyword>
<organism evidence="10 11">
    <name type="scientific">Ilyodon furcidens</name>
    <name type="common">goldbreast splitfin</name>
    <dbReference type="NCBI Taxonomy" id="33524"/>
    <lineage>
        <taxon>Eukaryota</taxon>
        <taxon>Metazoa</taxon>
        <taxon>Chordata</taxon>
        <taxon>Craniata</taxon>
        <taxon>Vertebrata</taxon>
        <taxon>Euteleostomi</taxon>
        <taxon>Actinopterygii</taxon>
        <taxon>Neopterygii</taxon>
        <taxon>Teleostei</taxon>
        <taxon>Neoteleostei</taxon>
        <taxon>Acanthomorphata</taxon>
        <taxon>Ovalentaria</taxon>
        <taxon>Atherinomorphae</taxon>
        <taxon>Cyprinodontiformes</taxon>
        <taxon>Goodeidae</taxon>
        <taxon>Ilyodon</taxon>
    </lineage>
</organism>
<evidence type="ECO:0000256" key="1">
    <source>
        <dbReference type="ARBA" id="ARBA00004123"/>
    </source>
</evidence>
<keyword evidence="4" id="KW-0862">Zinc</keyword>
<evidence type="ECO:0000256" key="7">
    <source>
        <dbReference type="ARBA" id="ARBA00023242"/>
    </source>
</evidence>
<keyword evidence="2" id="KW-0479">Metal-binding</keyword>
<dbReference type="Pfam" id="PF01530">
    <property type="entry name" value="zf-C2HC"/>
    <property type="match status" value="1"/>
</dbReference>
<evidence type="ECO:0000313" key="10">
    <source>
        <dbReference type="EMBL" id="MEQ2233661.1"/>
    </source>
</evidence>
<evidence type="ECO:0000313" key="11">
    <source>
        <dbReference type="Proteomes" id="UP001482620"/>
    </source>
</evidence>
<comment type="subcellular location">
    <subcellularLocation>
        <location evidence="1">Nucleus</location>
    </subcellularLocation>
</comment>
<keyword evidence="6" id="KW-0804">Transcription</keyword>
<dbReference type="Proteomes" id="UP001482620">
    <property type="component" value="Unassembled WGS sequence"/>
</dbReference>
<evidence type="ECO:0000256" key="6">
    <source>
        <dbReference type="ARBA" id="ARBA00023163"/>
    </source>
</evidence>
<dbReference type="InterPro" id="IPR002515">
    <property type="entry name" value="Znf_C2H2C"/>
</dbReference>
<name>A0ABV0TNS1_9TELE</name>
<keyword evidence="3 8" id="KW-0863">Zinc-finger</keyword>
<evidence type="ECO:0000256" key="5">
    <source>
        <dbReference type="ARBA" id="ARBA00023015"/>
    </source>
</evidence>
<evidence type="ECO:0008006" key="12">
    <source>
        <dbReference type="Google" id="ProtNLM"/>
    </source>
</evidence>
<comment type="caution">
    <text evidence="10">The sequence shown here is derived from an EMBL/GenBank/DDBJ whole genome shotgun (WGS) entry which is preliminary data.</text>
</comment>
<sequence length="152" mass="16647">PIELIGQELSCPTPGCNGSGHISGRYSRHRSLLACPIARKRRQEEAEQEQEQEAGRPASKRKSHPLKLALDEGFSAESDASSEAEDEAENDGGKVEKEVTEAREEEEKDAGVEEMAPKHPEQDTDGLMNGQEEETQQEEEEEKTSAGDEGNA</sequence>
<accession>A0ABV0TNS1</accession>
<feature type="region of interest" description="Disordered" evidence="9">
    <location>
        <begin position="39"/>
        <end position="152"/>
    </location>
</feature>
<protein>
    <recommendedName>
        <fullName evidence="12">Myelin transcription factor 1-like protein</fullName>
    </recommendedName>
</protein>
<evidence type="ECO:0000256" key="4">
    <source>
        <dbReference type="ARBA" id="ARBA00022833"/>
    </source>
</evidence>
<feature type="compositionally biased region" description="Basic and acidic residues" evidence="9">
    <location>
        <begin position="109"/>
        <end position="122"/>
    </location>
</feature>
<evidence type="ECO:0000256" key="9">
    <source>
        <dbReference type="SAM" id="MobiDB-lite"/>
    </source>
</evidence>